<dbReference type="EMBL" id="REFV01000002">
    <property type="protein sequence ID" value="RMB63490.1"/>
    <property type="molecule type" value="Genomic_DNA"/>
</dbReference>
<dbReference type="Pfam" id="PF04480">
    <property type="entry name" value="DUF559"/>
    <property type="match status" value="1"/>
</dbReference>
<keyword evidence="3" id="KW-0378">Hydrolase</keyword>
<evidence type="ECO:0000313" key="4">
    <source>
        <dbReference type="Proteomes" id="UP000281985"/>
    </source>
</evidence>
<dbReference type="InterPro" id="IPR011335">
    <property type="entry name" value="Restrct_endonuc-II-like"/>
</dbReference>
<dbReference type="RefSeq" id="WP_121916293.1">
    <property type="nucleotide sequence ID" value="NZ_REFV01000002.1"/>
</dbReference>
<accession>A0A3M0GFI2</accession>
<comment type="caution">
    <text evidence="3">The sequence shown here is derived from an EMBL/GenBank/DDBJ whole genome shotgun (WGS) entry which is preliminary data.</text>
</comment>
<evidence type="ECO:0000313" key="3">
    <source>
        <dbReference type="EMBL" id="RMB63490.1"/>
    </source>
</evidence>
<feature type="compositionally biased region" description="Basic and acidic residues" evidence="1">
    <location>
        <begin position="1"/>
        <end position="16"/>
    </location>
</feature>
<evidence type="ECO:0000259" key="2">
    <source>
        <dbReference type="Pfam" id="PF04480"/>
    </source>
</evidence>
<dbReference type="PANTHER" id="PTHR38590:SF1">
    <property type="entry name" value="BLL0828 PROTEIN"/>
    <property type="match status" value="1"/>
</dbReference>
<feature type="region of interest" description="Disordered" evidence="1">
    <location>
        <begin position="1"/>
        <end position="20"/>
    </location>
</feature>
<organism evidence="3 4">
    <name type="scientific">Dokdonia sinensis</name>
    <dbReference type="NCBI Taxonomy" id="2479847"/>
    <lineage>
        <taxon>Bacteria</taxon>
        <taxon>Pseudomonadati</taxon>
        <taxon>Bacteroidota</taxon>
        <taxon>Flavobacteriia</taxon>
        <taxon>Flavobacteriales</taxon>
        <taxon>Flavobacteriaceae</taxon>
        <taxon>Dokdonia</taxon>
    </lineage>
</organism>
<keyword evidence="3" id="KW-0540">Nuclease</keyword>
<keyword evidence="3" id="KW-0255">Endonuclease</keyword>
<keyword evidence="4" id="KW-1185">Reference proteome</keyword>
<dbReference type="CDD" id="cd01038">
    <property type="entry name" value="Endonuclease_DUF559"/>
    <property type="match status" value="1"/>
</dbReference>
<feature type="domain" description="DUF559" evidence="2">
    <location>
        <begin position="16"/>
        <end position="119"/>
    </location>
</feature>
<dbReference type="SUPFAM" id="SSF52980">
    <property type="entry name" value="Restriction endonuclease-like"/>
    <property type="match status" value="1"/>
</dbReference>
<dbReference type="InterPro" id="IPR007569">
    <property type="entry name" value="DUF559"/>
</dbReference>
<name>A0A3M0GFI2_9FLAO</name>
<dbReference type="OrthoDB" id="9798754at2"/>
<dbReference type="Proteomes" id="UP000281985">
    <property type="component" value="Unassembled WGS sequence"/>
</dbReference>
<gene>
    <name evidence="3" type="ORF">EAX61_03640</name>
</gene>
<sequence>MKFKDPKPHDPPETRDLRKHLRNNATPAEAFLWKHLSKRQLAGRKFRRQHGIGPFVVDFFCSSEKLIIELDGEPHTTLNGEERDEKRDEYLESKGFKVLRFENKMVFELMPSVLKDIVDNFRAEN</sequence>
<evidence type="ECO:0000256" key="1">
    <source>
        <dbReference type="SAM" id="MobiDB-lite"/>
    </source>
</evidence>
<reference evidence="3 4" key="1">
    <citation type="submission" date="2018-10" db="EMBL/GenBank/DDBJ databases">
        <title>Dokdonia luteus sp. nov., isolated from sea water.</title>
        <authorList>
            <person name="Zhou L.Y."/>
            <person name="Du Z.J."/>
        </authorList>
    </citation>
    <scope>NUCLEOTIDE SEQUENCE [LARGE SCALE GENOMIC DNA]</scope>
    <source>
        <strain evidence="3 4">SH27</strain>
    </source>
</reference>
<dbReference type="GO" id="GO:0004519">
    <property type="term" value="F:endonuclease activity"/>
    <property type="evidence" value="ECO:0007669"/>
    <property type="project" value="UniProtKB-KW"/>
</dbReference>
<protein>
    <submittedName>
        <fullName evidence="3">Endonuclease domain-containing protein</fullName>
    </submittedName>
</protein>
<dbReference type="AlphaFoldDB" id="A0A3M0GFI2"/>
<dbReference type="PANTHER" id="PTHR38590">
    <property type="entry name" value="BLL0828 PROTEIN"/>
    <property type="match status" value="1"/>
</dbReference>
<dbReference type="InterPro" id="IPR047216">
    <property type="entry name" value="Endonuclease_DUF559_bact"/>
</dbReference>
<proteinExistence type="predicted"/>
<dbReference type="Gene3D" id="3.40.960.10">
    <property type="entry name" value="VSR Endonuclease"/>
    <property type="match status" value="1"/>
</dbReference>